<keyword evidence="2" id="KW-1185">Reference proteome</keyword>
<reference evidence="1" key="1">
    <citation type="submission" date="2020-05" db="EMBL/GenBank/DDBJ databases">
        <title>Mycena genomes resolve the evolution of fungal bioluminescence.</title>
        <authorList>
            <person name="Tsai I.J."/>
        </authorList>
    </citation>
    <scope>NUCLEOTIDE SEQUENCE</scope>
    <source>
        <strain evidence="1">CCC161011</strain>
    </source>
</reference>
<gene>
    <name evidence="1" type="ORF">MVEN_01506700</name>
</gene>
<evidence type="ECO:0000313" key="1">
    <source>
        <dbReference type="EMBL" id="KAF7347505.1"/>
    </source>
</evidence>
<dbReference type="AlphaFoldDB" id="A0A8H6XSX4"/>
<protein>
    <submittedName>
        <fullName evidence="1">Conserved eukaryotic protein</fullName>
    </submittedName>
</protein>
<organism evidence="1 2">
    <name type="scientific">Mycena venus</name>
    <dbReference type="NCBI Taxonomy" id="2733690"/>
    <lineage>
        <taxon>Eukaryota</taxon>
        <taxon>Fungi</taxon>
        <taxon>Dikarya</taxon>
        <taxon>Basidiomycota</taxon>
        <taxon>Agaricomycotina</taxon>
        <taxon>Agaricomycetes</taxon>
        <taxon>Agaricomycetidae</taxon>
        <taxon>Agaricales</taxon>
        <taxon>Marasmiineae</taxon>
        <taxon>Mycenaceae</taxon>
        <taxon>Mycena</taxon>
    </lineage>
</organism>
<dbReference type="OrthoDB" id="273345at2759"/>
<dbReference type="EMBL" id="JACAZI010000012">
    <property type="protein sequence ID" value="KAF7347505.1"/>
    <property type="molecule type" value="Genomic_DNA"/>
</dbReference>
<proteinExistence type="predicted"/>
<accession>A0A8H6XSX4</accession>
<sequence length="155" mass="18178">MLGKNILESTAYPSFCCWRKRLDDDDEPEEDEDIGFDRTLDDNNIIKRVAWRGTILITLRNVGPYTQWDVPRLAKNPSPPTSGSTPPNPQYIILRSFFNRSTWKRYEHRTTRVKEPMTLKTGEGEDQSWEFCLEDSFWTTVHLHDRVDAVRNVNC</sequence>
<name>A0A8H6XSX4_9AGAR</name>
<comment type="caution">
    <text evidence="1">The sequence shown here is derived from an EMBL/GenBank/DDBJ whole genome shotgun (WGS) entry which is preliminary data.</text>
</comment>
<evidence type="ECO:0000313" key="2">
    <source>
        <dbReference type="Proteomes" id="UP000620124"/>
    </source>
</evidence>
<dbReference type="Proteomes" id="UP000620124">
    <property type="component" value="Unassembled WGS sequence"/>
</dbReference>